<dbReference type="Proteomes" id="UP001628156">
    <property type="component" value="Unassembled WGS sequence"/>
</dbReference>
<comment type="caution">
    <text evidence="1">The sequence shown here is derived from an EMBL/GenBank/DDBJ whole genome shotgun (WGS) entry which is preliminary data.</text>
</comment>
<evidence type="ECO:0000313" key="1">
    <source>
        <dbReference type="EMBL" id="GAB1228161.1"/>
    </source>
</evidence>
<sequence>MESEKKLHFFSKIISKKSPFHCKKQQPSPKSDSLSLIPLSSFHSNCIEDIVLDQSVYDEIESCRSSAIPF</sequence>
<evidence type="ECO:0000313" key="2">
    <source>
        <dbReference type="Proteomes" id="UP001628156"/>
    </source>
</evidence>
<gene>
    <name evidence="1" type="ORF">ENUP19_0378G0042</name>
</gene>
<dbReference type="EMBL" id="BAAFRS010000378">
    <property type="protein sequence ID" value="GAB1228161.1"/>
    <property type="molecule type" value="Genomic_DNA"/>
</dbReference>
<protein>
    <submittedName>
        <fullName evidence="1">Uncharacterized protein</fullName>
    </submittedName>
</protein>
<reference evidence="1 2" key="1">
    <citation type="journal article" date="2019" name="PLoS Negl. Trop. Dis.">
        <title>Whole genome sequencing of Entamoeba nuttalli reveals mammalian host-related molecular signatures and a novel octapeptide-repeat surface protein.</title>
        <authorList>
            <person name="Tanaka M."/>
            <person name="Makiuchi T."/>
            <person name="Komiyama T."/>
            <person name="Shiina T."/>
            <person name="Osaki K."/>
            <person name="Tachibana H."/>
        </authorList>
    </citation>
    <scope>NUCLEOTIDE SEQUENCE [LARGE SCALE GENOMIC DNA]</scope>
    <source>
        <strain evidence="1 2">P19-061405</strain>
    </source>
</reference>
<name>A0ABQ0DZ69_9EUKA</name>
<keyword evidence="2" id="KW-1185">Reference proteome</keyword>
<organism evidence="1 2">
    <name type="scientific">Entamoeba nuttalli</name>
    <dbReference type="NCBI Taxonomy" id="412467"/>
    <lineage>
        <taxon>Eukaryota</taxon>
        <taxon>Amoebozoa</taxon>
        <taxon>Evosea</taxon>
        <taxon>Archamoebae</taxon>
        <taxon>Mastigamoebida</taxon>
        <taxon>Entamoebidae</taxon>
        <taxon>Entamoeba</taxon>
    </lineage>
</organism>
<accession>A0ABQ0DZ69</accession>
<proteinExistence type="predicted"/>